<dbReference type="InterPro" id="IPR050862">
    <property type="entry name" value="RdRp_reductase_class-2"/>
</dbReference>
<evidence type="ECO:0000256" key="3">
    <source>
        <dbReference type="ARBA" id="ARBA00023002"/>
    </source>
</evidence>
<dbReference type="EMBL" id="QGBI01000015">
    <property type="protein sequence ID" value="MBX3891545.1"/>
    <property type="molecule type" value="Genomic_DNA"/>
</dbReference>
<dbReference type="PANTHER" id="PTHR43371">
    <property type="entry name" value="VITAMIN B12-DEPENDENT RIBONUCLEOTIDE REDUCTASE"/>
    <property type="match status" value="1"/>
</dbReference>
<dbReference type="PRINTS" id="PR01183">
    <property type="entry name" value="RIBORDTASEM1"/>
</dbReference>
<reference evidence="6" key="1">
    <citation type="submission" date="2018-06" db="EMBL/GenBank/DDBJ databases">
        <authorList>
            <person name="O'Rourke A."/>
        </authorList>
    </citation>
    <scope>NUCLEOTIDE SEQUENCE</scope>
    <source>
        <strain evidence="6">132550021-3</strain>
    </source>
</reference>
<comment type="caution">
    <text evidence="6">The sequence shown here is derived from an EMBL/GenBank/DDBJ whole genome shotgun (WGS) entry which is preliminary data.</text>
</comment>
<evidence type="ECO:0000256" key="1">
    <source>
        <dbReference type="ARBA" id="ARBA00001922"/>
    </source>
</evidence>
<evidence type="ECO:0000256" key="2">
    <source>
        <dbReference type="ARBA" id="ARBA00022628"/>
    </source>
</evidence>
<evidence type="ECO:0000313" key="6">
    <source>
        <dbReference type="EMBL" id="MBX3891545.1"/>
    </source>
</evidence>
<gene>
    <name evidence="6" type="ORF">DEE74_16910</name>
</gene>
<keyword evidence="4" id="KW-0170">Cobalt</keyword>
<sequence>MNVQPQVFERQLIAQSGVFGASIGTDQGTSWLADPVSDRGVLVSEFTTTTDSSRVLAVSLALSSSRSTYDVLAEVAVAGRVGMPLLVDLAISTQPIDESNPHEPNRAATLQAIERLYAASARGNAVDGVPPMIVINEGDLTDAARLGNVEKYMRVGASQRADCELLAHPQSVLELLGTEISGMIFGAGSVVRDGCGGVFGTSSEFVDASEMVAGSVINLCDYLADTPREYDWFDSKRLEEQIRLAVRELDSMHDVKETLGCLGQPGFGRRIGIGISGVAFALQQLGVAGNADKARAALAQVTRIVRDEAYQASCDLAEEFGASPWFDSVEFHAGPVADQLPPALVERIRTYGLRNAQIFGWALMADRPAFAMSVGVTSDWAVEAVRTAEGVGQQIAWHQVISEGFGTKYLAEVLIPDSWSLEQSVNLTALRNRADLWGITVR</sequence>
<keyword evidence="3" id="KW-0560">Oxidoreductase</keyword>
<dbReference type="PANTHER" id="PTHR43371:SF1">
    <property type="entry name" value="RIBONUCLEOSIDE-DIPHOSPHATE REDUCTASE"/>
    <property type="match status" value="1"/>
</dbReference>
<evidence type="ECO:0000313" key="7">
    <source>
        <dbReference type="Proteomes" id="UP001199322"/>
    </source>
</evidence>
<organism evidence="6 7">
    <name type="scientific">Ralstonia pickettii</name>
    <name type="common">Burkholderia pickettii</name>
    <dbReference type="NCBI Taxonomy" id="329"/>
    <lineage>
        <taxon>Bacteria</taxon>
        <taxon>Pseudomonadati</taxon>
        <taxon>Pseudomonadota</taxon>
        <taxon>Betaproteobacteria</taxon>
        <taxon>Burkholderiales</taxon>
        <taxon>Burkholderiaceae</taxon>
        <taxon>Ralstonia</taxon>
    </lineage>
</organism>
<keyword evidence="2" id="KW-0846">Cobalamin</keyword>
<dbReference type="AlphaFoldDB" id="A0AAW4Q6F3"/>
<dbReference type="SUPFAM" id="SSF51998">
    <property type="entry name" value="PFL-like glycyl radical enzymes"/>
    <property type="match status" value="1"/>
</dbReference>
<evidence type="ECO:0000259" key="5">
    <source>
        <dbReference type="Pfam" id="PF02867"/>
    </source>
</evidence>
<dbReference type="GO" id="GO:0031419">
    <property type="term" value="F:cobalamin binding"/>
    <property type="evidence" value="ECO:0007669"/>
    <property type="project" value="UniProtKB-KW"/>
</dbReference>
<comment type="cofactor">
    <cofactor evidence="1">
        <name>adenosylcob(III)alamin</name>
        <dbReference type="ChEBI" id="CHEBI:18408"/>
    </cofactor>
</comment>
<dbReference type="RefSeq" id="WP_182553314.1">
    <property type="nucleotide sequence ID" value="NZ_QGAQ01000015.1"/>
</dbReference>
<accession>A0AAW4Q6F3</accession>
<dbReference type="Gene3D" id="3.20.70.20">
    <property type="match status" value="1"/>
</dbReference>
<proteinExistence type="predicted"/>
<feature type="domain" description="Ribonucleotide reductase large subunit C-terminal" evidence="5">
    <location>
        <begin position="217"/>
        <end position="359"/>
    </location>
</feature>
<dbReference type="GO" id="GO:0004748">
    <property type="term" value="F:ribonucleoside-diphosphate reductase activity, thioredoxin disulfide as acceptor"/>
    <property type="evidence" value="ECO:0007669"/>
    <property type="project" value="TreeGrafter"/>
</dbReference>
<dbReference type="InterPro" id="IPR000788">
    <property type="entry name" value="RNR_lg_C"/>
</dbReference>
<evidence type="ECO:0000256" key="4">
    <source>
        <dbReference type="ARBA" id="ARBA00023285"/>
    </source>
</evidence>
<protein>
    <recommendedName>
        <fullName evidence="5">Ribonucleotide reductase large subunit C-terminal domain-containing protein</fullName>
    </recommendedName>
</protein>
<dbReference type="Proteomes" id="UP001199322">
    <property type="component" value="Unassembled WGS sequence"/>
</dbReference>
<name>A0AAW4Q6F3_RALPI</name>
<dbReference type="Pfam" id="PF02867">
    <property type="entry name" value="Ribonuc_red_lgC"/>
    <property type="match status" value="1"/>
</dbReference>